<sequence length="285" mass="29909">MSTIPDRPPLDESALRGALLSPDDPATFWRGLDVVADTGSTNTDLLARARAGDADRRLLLAEYQSGARGRHARSWVGPPRAQLVVSAVVTLPDASLAAAGWLPLVTGLAVVDAVREVAGVAADLKWPNDVMVAGRKLAGILAEVAVAAPDPVVVVGVGLNVSTTRDELPVDTATSLHLEGATAVDRGELAVAFARALGERLTRWLGANWDPADLASDYRERCSTLGRRVRAELPGDRVEIGIARDIDADGRLVVERDGGQEPLVVAAGDITHLRPIGDDGAPRGD</sequence>
<dbReference type="RefSeq" id="WP_010839233.1">
    <property type="nucleotide sequence ID" value="NZ_QRCM01000001.1"/>
</dbReference>
<evidence type="ECO:0000313" key="5">
    <source>
        <dbReference type="EMBL" id="TXG90562.1"/>
    </source>
</evidence>
<reference evidence="5 6" key="1">
    <citation type="submission" date="2018-07" db="EMBL/GenBank/DDBJ databases">
        <title>Genome sequence of Rhodococcus rhodnii ATCC 35071 from Rhodnius prolixus.</title>
        <authorList>
            <person name="Patel V."/>
            <person name="Vogel K.J."/>
        </authorList>
    </citation>
    <scope>NUCLEOTIDE SEQUENCE [LARGE SCALE GENOMIC DNA]</scope>
    <source>
        <strain evidence="5 6">ATCC 35071</strain>
    </source>
</reference>
<dbReference type="EMBL" id="QRCM01000001">
    <property type="protein sequence ID" value="TXG90562.1"/>
    <property type="molecule type" value="Genomic_DNA"/>
</dbReference>
<proteinExistence type="predicted"/>
<dbReference type="PANTHER" id="PTHR12835">
    <property type="entry name" value="BIOTIN PROTEIN LIGASE"/>
    <property type="match status" value="1"/>
</dbReference>
<dbReference type="NCBIfam" id="TIGR00121">
    <property type="entry name" value="birA_ligase"/>
    <property type="match status" value="1"/>
</dbReference>
<dbReference type="InterPro" id="IPR004143">
    <property type="entry name" value="BPL_LPL_catalytic"/>
</dbReference>
<feature type="domain" description="BPL/LPL catalytic" evidence="4">
    <location>
        <begin position="22"/>
        <end position="205"/>
    </location>
</feature>
<dbReference type="EC" id="6.3.4.15" evidence="3"/>
<organism evidence="5 6">
    <name type="scientific">Rhodococcus rhodnii</name>
    <dbReference type="NCBI Taxonomy" id="38312"/>
    <lineage>
        <taxon>Bacteria</taxon>
        <taxon>Bacillati</taxon>
        <taxon>Actinomycetota</taxon>
        <taxon>Actinomycetes</taxon>
        <taxon>Mycobacteriales</taxon>
        <taxon>Nocardiaceae</taxon>
        <taxon>Rhodococcus</taxon>
    </lineage>
</organism>
<comment type="caution">
    <text evidence="5">The sequence shown here is derived from an EMBL/GenBank/DDBJ whole genome shotgun (WGS) entry which is preliminary data.</text>
</comment>
<gene>
    <name evidence="5" type="ORF">DW322_10425</name>
</gene>
<dbReference type="SUPFAM" id="SSF55681">
    <property type="entry name" value="Class II aaRS and biotin synthetases"/>
    <property type="match status" value="1"/>
</dbReference>
<dbReference type="InterPro" id="IPR045864">
    <property type="entry name" value="aa-tRNA-synth_II/BPL/LPL"/>
</dbReference>
<dbReference type="Gene3D" id="3.30.930.10">
    <property type="entry name" value="Bira Bifunctional Protein, Domain 2"/>
    <property type="match status" value="1"/>
</dbReference>
<dbReference type="GO" id="GO:0004077">
    <property type="term" value="F:biotin--[biotin carboxyl-carrier protein] ligase activity"/>
    <property type="evidence" value="ECO:0007669"/>
    <property type="project" value="UniProtKB-EC"/>
</dbReference>
<protein>
    <recommendedName>
        <fullName evidence="3">biotin--[biotin carboxyl-carrier protein] ligase</fullName>
        <ecNumber evidence="3">6.3.4.15</ecNumber>
    </recommendedName>
</protein>
<evidence type="ECO:0000256" key="1">
    <source>
        <dbReference type="ARBA" id="ARBA00022598"/>
    </source>
</evidence>
<dbReference type="Gene3D" id="2.30.30.100">
    <property type="match status" value="1"/>
</dbReference>
<keyword evidence="2" id="KW-0092">Biotin</keyword>
<evidence type="ECO:0000256" key="3">
    <source>
        <dbReference type="ARBA" id="ARBA00024227"/>
    </source>
</evidence>
<dbReference type="InterPro" id="IPR004408">
    <property type="entry name" value="Biotin_CoA_COase_ligase"/>
</dbReference>
<accession>A0A6P2CDX6</accession>
<dbReference type="Pfam" id="PF02237">
    <property type="entry name" value="BPL_C"/>
    <property type="match status" value="1"/>
</dbReference>
<dbReference type="PROSITE" id="PS51733">
    <property type="entry name" value="BPL_LPL_CATALYTIC"/>
    <property type="match status" value="1"/>
</dbReference>
<dbReference type="AlphaFoldDB" id="A0A6P2CDX6"/>
<keyword evidence="1 5" id="KW-0436">Ligase</keyword>
<dbReference type="GO" id="GO:0005737">
    <property type="term" value="C:cytoplasm"/>
    <property type="evidence" value="ECO:0007669"/>
    <property type="project" value="TreeGrafter"/>
</dbReference>
<dbReference type="PANTHER" id="PTHR12835:SF5">
    <property type="entry name" value="BIOTIN--PROTEIN LIGASE"/>
    <property type="match status" value="1"/>
</dbReference>
<dbReference type="CDD" id="cd16442">
    <property type="entry name" value="BPL"/>
    <property type="match status" value="1"/>
</dbReference>
<dbReference type="Proteomes" id="UP000471120">
    <property type="component" value="Unassembled WGS sequence"/>
</dbReference>
<dbReference type="InterPro" id="IPR003142">
    <property type="entry name" value="BPL_C"/>
</dbReference>
<evidence type="ECO:0000259" key="4">
    <source>
        <dbReference type="PROSITE" id="PS51733"/>
    </source>
</evidence>
<evidence type="ECO:0000256" key="2">
    <source>
        <dbReference type="ARBA" id="ARBA00023267"/>
    </source>
</evidence>
<name>A0A6P2CDX6_9NOCA</name>
<evidence type="ECO:0000313" key="6">
    <source>
        <dbReference type="Proteomes" id="UP000471120"/>
    </source>
</evidence>
<dbReference type="Pfam" id="PF03099">
    <property type="entry name" value="BPL_LplA_LipB"/>
    <property type="match status" value="1"/>
</dbReference>